<organism evidence="1 2">
    <name type="scientific">Dreissena polymorpha</name>
    <name type="common">Zebra mussel</name>
    <name type="synonym">Mytilus polymorpha</name>
    <dbReference type="NCBI Taxonomy" id="45954"/>
    <lineage>
        <taxon>Eukaryota</taxon>
        <taxon>Metazoa</taxon>
        <taxon>Spiralia</taxon>
        <taxon>Lophotrochozoa</taxon>
        <taxon>Mollusca</taxon>
        <taxon>Bivalvia</taxon>
        <taxon>Autobranchia</taxon>
        <taxon>Heteroconchia</taxon>
        <taxon>Euheterodonta</taxon>
        <taxon>Imparidentia</taxon>
        <taxon>Neoheterodontei</taxon>
        <taxon>Myida</taxon>
        <taxon>Dreissenoidea</taxon>
        <taxon>Dreissenidae</taxon>
        <taxon>Dreissena</taxon>
    </lineage>
</organism>
<dbReference type="AlphaFoldDB" id="A0A9D4NFN7"/>
<dbReference type="PANTHER" id="PTHR46880:SF5">
    <property type="entry name" value="DUF4371 DOMAIN-CONTAINING PROTEIN"/>
    <property type="match status" value="1"/>
</dbReference>
<name>A0A9D4NFN7_DREPO</name>
<comment type="caution">
    <text evidence="1">The sequence shown here is derived from an EMBL/GenBank/DDBJ whole genome shotgun (WGS) entry which is preliminary data.</text>
</comment>
<evidence type="ECO:0008006" key="3">
    <source>
        <dbReference type="Google" id="ProtNLM"/>
    </source>
</evidence>
<protein>
    <recommendedName>
        <fullName evidence="3">DUF4371 domain-containing protein</fullName>
    </recommendedName>
</protein>
<gene>
    <name evidence="1" type="ORF">DPMN_018718</name>
</gene>
<dbReference type="EMBL" id="JAIWYP010000001">
    <property type="protein sequence ID" value="KAH3894560.1"/>
    <property type="molecule type" value="Genomic_DNA"/>
</dbReference>
<sequence length="198" mass="22211">MKTKQHESLAFVKGTDNFKLESVKQHDDSIVHKRYIEIGEAKSQPSCKSKAAEALRTLHESQHNSLAIKFRTAHALAKTHMSFRTYSTICVLDEAKGLDVGVNYRNDKAVASFTKAIATVVQRTTVEKLKDTQFCSFTIDGSTDFTGDDLENIYIRTVHSGRVEDTFLHIGCAESGSSKHIHEHVKEVFAKLHITDEM</sequence>
<dbReference type="Proteomes" id="UP000828390">
    <property type="component" value="Unassembled WGS sequence"/>
</dbReference>
<reference evidence="1" key="1">
    <citation type="journal article" date="2019" name="bioRxiv">
        <title>The Genome of the Zebra Mussel, Dreissena polymorpha: A Resource for Invasive Species Research.</title>
        <authorList>
            <person name="McCartney M.A."/>
            <person name="Auch B."/>
            <person name="Kono T."/>
            <person name="Mallez S."/>
            <person name="Zhang Y."/>
            <person name="Obille A."/>
            <person name="Becker A."/>
            <person name="Abrahante J.E."/>
            <person name="Garbe J."/>
            <person name="Badalamenti J.P."/>
            <person name="Herman A."/>
            <person name="Mangelson H."/>
            <person name="Liachko I."/>
            <person name="Sullivan S."/>
            <person name="Sone E.D."/>
            <person name="Koren S."/>
            <person name="Silverstein K.A.T."/>
            <person name="Beckman K.B."/>
            <person name="Gohl D.M."/>
        </authorList>
    </citation>
    <scope>NUCLEOTIDE SEQUENCE</scope>
    <source>
        <strain evidence="1">Duluth1</strain>
        <tissue evidence="1">Whole animal</tissue>
    </source>
</reference>
<evidence type="ECO:0000313" key="2">
    <source>
        <dbReference type="Proteomes" id="UP000828390"/>
    </source>
</evidence>
<dbReference type="PANTHER" id="PTHR46880">
    <property type="entry name" value="RAS-ASSOCIATING DOMAIN-CONTAINING PROTEIN"/>
    <property type="match status" value="1"/>
</dbReference>
<accession>A0A9D4NFN7</accession>
<proteinExistence type="predicted"/>
<reference evidence="1" key="2">
    <citation type="submission" date="2020-11" db="EMBL/GenBank/DDBJ databases">
        <authorList>
            <person name="McCartney M.A."/>
            <person name="Auch B."/>
            <person name="Kono T."/>
            <person name="Mallez S."/>
            <person name="Becker A."/>
            <person name="Gohl D.M."/>
            <person name="Silverstein K.A.T."/>
            <person name="Koren S."/>
            <person name="Bechman K.B."/>
            <person name="Herman A."/>
            <person name="Abrahante J.E."/>
            <person name="Garbe J."/>
        </authorList>
    </citation>
    <scope>NUCLEOTIDE SEQUENCE</scope>
    <source>
        <strain evidence="1">Duluth1</strain>
        <tissue evidence="1">Whole animal</tissue>
    </source>
</reference>
<evidence type="ECO:0000313" key="1">
    <source>
        <dbReference type="EMBL" id="KAH3894560.1"/>
    </source>
</evidence>
<keyword evidence="2" id="KW-1185">Reference proteome</keyword>